<dbReference type="PANTHER" id="PTHR43355">
    <property type="entry name" value="FLAVIN REDUCTASE (NADPH)"/>
    <property type="match status" value="1"/>
</dbReference>
<dbReference type="SUPFAM" id="SSF51735">
    <property type="entry name" value="NAD(P)-binding Rossmann-fold domains"/>
    <property type="match status" value="1"/>
</dbReference>
<feature type="domain" description="NAD(P)-binding" evidence="1">
    <location>
        <begin position="8"/>
        <end position="178"/>
    </location>
</feature>
<dbReference type="EMBL" id="PKGU01000001">
    <property type="protein sequence ID" value="PKZ15921.1"/>
    <property type="molecule type" value="Genomic_DNA"/>
</dbReference>
<dbReference type="PANTHER" id="PTHR43355:SF2">
    <property type="entry name" value="FLAVIN REDUCTASE (NADPH)"/>
    <property type="match status" value="1"/>
</dbReference>
<dbReference type="InterPro" id="IPR016040">
    <property type="entry name" value="NAD(P)-bd_dom"/>
</dbReference>
<dbReference type="Gene3D" id="3.40.50.720">
    <property type="entry name" value="NAD(P)-binding Rossmann-like Domain"/>
    <property type="match status" value="1"/>
</dbReference>
<accession>A0A2I1M709</accession>
<proteinExistence type="predicted"/>
<dbReference type="AlphaFoldDB" id="A0A2I1M709"/>
<sequence>MKNVVVIGSNGKSGRLIVEELVNRGFDVTGISHGNENKSQAQHYVSKDLFDLTKEDVAHADVVVSAFGTWTEGTLPLHVKVVNHISDLLSGTDKRFLVVGGAGSLYVDDAHTVQLLNTPEFPVQFRPLAQAQTDALEQLRKRDDVRWTFVSPAADFQADGERAGRYILAGEKFTVNSRGESVLSYADYAIAFADEIEKGNHIRERISVLGE</sequence>
<comment type="caution">
    <text evidence="2">The sequence shown here is derived from an EMBL/GenBank/DDBJ whole genome shotgun (WGS) entry which is preliminary data.</text>
</comment>
<dbReference type="InterPro" id="IPR051606">
    <property type="entry name" value="Polyketide_Oxido-like"/>
</dbReference>
<reference evidence="2 3" key="1">
    <citation type="submission" date="2017-12" db="EMBL/GenBank/DDBJ databases">
        <title>Phylogenetic diversity of female urinary microbiome.</title>
        <authorList>
            <person name="Thomas-White K."/>
            <person name="Wolfe A.J."/>
        </authorList>
    </citation>
    <scope>NUCLEOTIDE SEQUENCE [LARGE SCALE GENOMIC DNA]</scope>
    <source>
        <strain evidence="2 3">UMB0064</strain>
    </source>
</reference>
<dbReference type="Pfam" id="PF13460">
    <property type="entry name" value="NAD_binding_10"/>
    <property type="match status" value="1"/>
</dbReference>
<dbReference type="Proteomes" id="UP000242263">
    <property type="component" value="Unassembled WGS sequence"/>
</dbReference>
<dbReference type="RefSeq" id="WP_049206839.1">
    <property type="nucleotide sequence ID" value="NZ_JASODN010000001.1"/>
</dbReference>
<evidence type="ECO:0000313" key="3">
    <source>
        <dbReference type="Proteomes" id="UP000242263"/>
    </source>
</evidence>
<evidence type="ECO:0000313" key="2">
    <source>
        <dbReference type="EMBL" id="PKZ15921.1"/>
    </source>
</evidence>
<organism evidence="2 3">
    <name type="scientific">Alloscardovia omnicolens</name>
    <dbReference type="NCBI Taxonomy" id="419015"/>
    <lineage>
        <taxon>Bacteria</taxon>
        <taxon>Bacillati</taxon>
        <taxon>Actinomycetota</taxon>
        <taxon>Actinomycetes</taxon>
        <taxon>Bifidobacteriales</taxon>
        <taxon>Bifidobacteriaceae</taxon>
        <taxon>Alloscardovia</taxon>
    </lineage>
</organism>
<evidence type="ECO:0000259" key="1">
    <source>
        <dbReference type="Pfam" id="PF13460"/>
    </source>
</evidence>
<dbReference type="GO" id="GO:0016646">
    <property type="term" value="F:oxidoreductase activity, acting on the CH-NH group of donors, NAD or NADP as acceptor"/>
    <property type="evidence" value="ECO:0007669"/>
    <property type="project" value="TreeGrafter"/>
</dbReference>
<gene>
    <name evidence="2" type="ORF">CYJ32_00255</name>
</gene>
<protein>
    <submittedName>
        <fullName evidence="2">NADH-flavin reductase</fullName>
    </submittedName>
</protein>
<name>A0A2I1M709_9BIFI</name>
<dbReference type="CDD" id="cd05244">
    <property type="entry name" value="BVR-B_like_SDR_a"/>
    <property type="match status" value="1"/>
</dbReference>
<dbReference type="InterPro" id="IPR036291">
    <property type="entry name" value="NAD(P)-bd_dom_sf"/>
</dbReference>